<feature type="domain" description="Phosphatase 2A Regulatory Subunit A helical" evidence="5">
    <location>
        <begin position="357"/>
        <end position="526"/>
    </location>
</feature>
<dbReference type="GeneID" id="28727362"/>
<feature type="repeat" description="HEAT" evidence="3">
    <location>
        <begin position="203"/>
        <end position="241"/>
    </location>
</feature>
<evidence type="ECO:0000313" key="7">
    <source>
        <dbReference type="Proteomes" id="UP000037751"/>
    </source>
</evidence>
<evidence type="ECO:0000259" key="5">
    <source>
        <dbReference type="Pfam" id="PF22956"/>
    </source>
</evidence>
<comment type="similarity">
    <text evidence="2">Belongs to the phosphatase 2A regulatory subunit A family.</text>
</comment>
<evidence type="ECO:0000256" key="1">
    <source>
        <dbReference type="ARBA" id="ARBA00022737"/>
    </source>
</evidence>
<feature type="repeat" description="HEAT" evidence="3">
    <location>
        <begin position="281"/>
        <end position="319"/>
    </location>
</feature>
<dbReference type="InterPro" id="IPR054573">
    <property type="entry name" value="PP2A/SF3B1-like_HEAT"/>
</dbReference>
<comment type="caution">
    <text evidence="6">The sequence shown here is derived from an EMBL/GenBank/DDBJ whole genome shotgun (WGS) entry which is preliminary data.</text>
</comment>
<name>A0A0M8MLE9_9BASI</name>
<dbReference type="STRING" id="77020.A0A0M8MLE9"/>
<evidence type="ECO:0000256" key="3">
    <source>
        <dbReference type="PROSITE-ProRule" id="PRU00103"/>
    </source>
</evidence>
<evidence type="ECO:0000259" key="4">
    <source>
        <dbReference type="Pfam" id="PF22646"/>
    </source>
</evidence>
<dbReference type="GO" id="GO:0005829">
    <property type="term" value="C:cytosol"/>
    <property type="evidence" value="ECO:0007669"/>
    <property type="project" value="TreeGrafter"/>
</dbReference>
<dbReference type="Gene3D" id="1.25.10.10">
    <property type="entry name" value="Leucine-rich Repeat Variant"/>
    <property type="match status" value="1"/>
</dbReference>
<organism evidence="6 7">
    <name type="scientific">Malassezia pachydermatis</name>
    <dbReference type="NCBI Taxonomy" id="77020"/>
    <lineage>
        <taxon>Eukaryota</taxon>
        <taxon>Fungi</taxon>
        <taxon>Dikarya</taxon>
        <taxon>Basidiomycota</taxon>
        <taxon>Ustilaginomycotina</taxon>
        <taxon>Malasseziomycetes</taxon>
        <taxon>Malasseziales</taxon>
        <taxon>Malasseziaceae</taxon>
        <taxon>Malassezia</taxon>
    </lineage>
</organism>
<dbReference type="OrthoDB" id="340346at2759"/>
<feature type="repeat" description="HEAT" evidence="3">
    <location>
        <begin position="164"/>
        <end position="202"/>
    </location>
</feature>
<feature type="repeat" description="HEAT" evidence="3">
    <location>
        <begin position="242"/>
        <end position="280"/>
    </location>
</feature>
<feature type="domain" description="Phosphatase 2A Regulatory Subunit A helical" evidence="5">
    <location>
        <begin position="177"/>
        <end position="270"/>
    </location>
</feature>
<dbReference type="Pfam" id="PF22646">
    <property type="entry name" value="PPP2R1A-like_HEAT"/>
    <property type="match status" value="1"/>
</dbReference>
<proteinExistence type="inferred from homology"/>
<keyword evidence="7" id="KW-1185">Reference proteome</keyword>
<feature type="repeat" description="HEAT" evidence="3">
    <location>
        <begin position="359"/>
        <end position="397"/>
    </location>
</feature>
<dbReference type="SUPFAM" id="SSF48371">
    <property type="entry name" value="ARM repeat"/>
    <property type="match status" value="1"/>
</dbReference>
<protein>
    <submittedName>
        <fullName evidence="6">Arm repeat-containing protein</fullName>
    </submittedName>
</protein>
<dbReference type="PROSITE" id="PS50077">
    <property type="entry name" value="HEAT_REPEAT"/>
    <property type="match status" value="8"/>
</dbReference>
<gene>
    <name evidence="6" type="ORF">Malapachy_0975</name>
</gene>
<dbReference type="PANTHER" id="PTHR10648">
    <property type="entry name" value="SERINE/THREONINE-PROTEIN PHOSPHATASE PP2A 65 KDA REGULATORY SUBUNIT"/>
    <property type="match status" value="1"/>
</dbReference>
<feature type="repeat" description="HEAT" evidence="3">
    <location>
        <begin position="559"/>
        <end position="588"/>
    </location>
</feature>
<accession>A0A0M8MLE9</accession>
<dbReference type="InterPro" id="IPR021133">
    <property type="entry name" value="HEAT_type_2"/>
</dbReference>
<evidence type="ECO:0000256" key="2">
    <source>
        <dbReference type="ARBA" id="ARBA00038332"/>
    </source>
</evidence>
<dbReference type="GO" id="GO:0000159">
    <property type="term" value="C:protein phosphatase type 2A complex"/>
    <property type="evidence" value="ECO:0007669"/>
    <property type="project" value="TreeGrafter"/>
</dbReference>
<dbReference type="GO" id="GO:0019888">
    <property type="term" value="F:protein phosphatase regulator activity"/>
    <property type="evidence" value="ECO:0007669"/>
    <property type="project" value="TreeGrafter"/>
</dbReference>
<dbReference type="InterPro" id="IPR011989">
    <property type="entry name" value="ARM-like"/>
</dbReference>
<dbReference type="InterPro" id="IPR016024">
    <property type="entry name" value="ARM-type_fold"/>
</dbReference>
<dbReference type="Pfam" id="PF22956">
    <property type="entry name" value="VPS15-like_hel"/>
    <property type="match status" value="2"/>
</dbReference>
<dbReference type="Proteomes" id="UP000037751">
    <property type="component" value="Unassembled WGS sequence"/>
</dbReference>
<feature type="domain" description="Phosphatase PP2A regulatory subunit A/Splicing factor 3B subunit 1-like HEAT repeat" evidence="4">
    <location>
        <begin position="275"/>
        <end position="351"/>
    </location>
</feature>
<sequence>MEADEQLYPIAILIDELKSDDVTLRLNSIHRLSTIALALGPERARDELIPFLHDSLDDEDEVLLALAEELGADFAEYLGGSSYAHLLLGPLENLATVEETVVREKACESINQIAGIMSDQQVRDEYLPLLKRLSSGEWFTSRTSAALLFASVYEKVPGSMRSDVHNMFAALCNDDTPMVRRAAARDMSALAKHMPKDVIVKEILPLYRHLSSDDQDSVRLLTVQDLVTMAEALSPVETQQLLLPSICGVFQDKSWRVRYMAADHFVKLASAVGERVVLDELVPAYINLMRDAEAEVRTAAAGQTPGLAKLLDQRTIIDRLLPVVKELADDPSQHVRGALAAQVSALAPLLGKDATTEHLLPLFLQLLKDEFPEVRLNIISRLEQVNEVIGIELLSQSLLPAIMTLAEDKQWRVRQAIIENIPLLAHQLGVKFFDEQLSNLCMSWLGDTVFSIREAATINLKKLTEVFGVEWARQTIIPKVLQMSTHPNYLYRMTTIFAMTTMAPSLDTDTIVHSVLDALLQMVQDPIPNIRFNVAKAFEVLVHELATSPDGKRTIKEKIVPALQTLGDDRDADVRFYAQRALTAAQKL</sequence>
<keyword evidence="1" id="KW-0677">Repeat</keyword>
<dbReference type="EMBL" id="LGAV01000003">
    <property type="protein sequence ID" value="KOS14856.1"/>
    <property type="molecule type" value="Genomic_DNA"/>
</dbReference>
<dbReference type="PANTHER" id="PTHR10648:SF4">
    <property type="entry name" value="PROTEIN PHOSPHATASE 2 (FORMERLY 2A), REGULATORY SUBUNIT A, BETA ISOFORM-RELATED"/>
    <property type="match status" value="1"/>
</dbReference>
<feature type="repeat" description="HEAT" evidence="3">
    <location>
        <begin position="320"/>
        <end position="358"/>
    </location>
</feature>
<dbReference type="VEuPathDB" id="FungiDB:Malapachy_0975"/>
<evidence type="ECO:0000313" key="6">
    <source>
        <dbReference type="EMBL" id="KOS14856.1"/>
    </source>
</evidence>
<dbReference type="InterPro" id="IPR055231">
    <property type="entry name" value="2AA_helical"/>
</dbReference>
<dbReference type="FunFam" id="1.25.10.10:FF:000062">
    <property type="entry name" value="Serine/threonine-protein phosphatase 2A regulatory subunit A alpha isoform"/>
    <property type="match status" value="1"/>
</dbReference>
<dbReference type="AlphaFoldDB" id="A0A0M8MLE9"/>
<dbReference type="GO" id="GO:0005634">
    <property type="term" value="C:nucleus"/>
    <property type="evidence" value="ECO:0007669"/>
    <property type="project" value="UniProtKB-ARBA"/>
</dbReference>
<feature type="repeat" description="HEAT" evidence="3">
    <location>
        <begin position="398"/>
        <end position="436"/>
    </location>
</feature>
<dbReference type="RefSeq" id="XP_017992488.1">
    <property type="nucleotide sequence ID" value="XM_018135487.1"/>
</dbReference>
<reference evidence="6 7" key="1">
    <citation type="submission" date="2015-07" db="EMBL/GenBank/DDBJ databases">
        <title>Draft Genome Sequence of Malassezia furfur CBS1878 and Malassezia pachydermatis CBS1879.</title>
        <authorList>
            <person name="Triana S."/>
            <person name="Ohm R."/>
            <person name="Gonzalez A."/>
            <person name="DeCock H."/>
            <person name="Restrepo S."/>
            <person name="Celis A."/>
        </authorList>
    </citation>
    <scope>NUCLEOTIDE SEQUENCE [LARGE SCALE GENOMIC DNA]</scope>
    <source>
        <strain evidence="6 7">CBS 1879</strain>
    </source>
</reference>
<dbReference type="InterPro" id="IPR051023">
    <property type="entry name" value="PP2A_Regulatory_Subunit_A"/>
</dbReference>